<evidence type="ECO:0000313" key="2">
    <source>
        <dbReference type="Proteomes" id="UP000679690"/>
    </source>
</evidence>
<protein>
    <submittedName>
        <fullName evidence="1">Uncharacterized protein</fullName>
    </submittedName>
</protein>
<sequence>MHTRPHAGGPDHPSIQYPKVRSSATPFVDADGPGVLTIDVRGRGPRLWRLDGAGWRDIFLIRRGWRLRPSAWRARQAAARDGECLIGYADGIVAHFDARTGEPTAVPAPEPFPTSPVHYEVDGRRPVGRAGGDQLHRVDAETGEPAGPPIPLPYLHGFCAYRVGDRPYLAATGFRHLHRFDAVTGEPVGPPLSGHRRMLLDVTSAIVDGRPQLYSADGATVRRWDAETGIPWPATPPR</sequence>
<proteinExistence type="predicted"/>
<comment type="caution">
    <text evidence="1">The sequence shown here is derived from an EMBL/GenBank/DDBJ whole genome shotgun (WGS) entry which is preliminary data.</text>
</comment>
<gene>
    <name evidence="1" type="ORF">J5X75_36500</name>
</gene>
<keyword evidence="2" id="KW-1185">Reference proteome</keyword>
<dbReference type="RefSeq" id="WP_208472162.1">
    <property type="nucleotide sequence ID" value="NZ_JAGFNS010000033.1"/>
</dbReference>
<dbReference type="Proteomes" id="UP000679690">
    <property type="component" value="Unassembled WGS sequence"/>
</dbReference>
<reference evidence="1 2" key="1">
    <citation type="submission" date="2021-03" db="EMBL/GenBank/DDBJ databases">
        <title>Actinoplanes flavus sp. nov., a novel actinomycete isolated from Coconut Palm rhizosphere soil.</title>
        <authorList>
            <person name="Luo X."/>
        </authorList>
    </citation>
    <scope>NUCLEOTIDE SEQUENCE [LARGE SCALE GENOMIC DNA]</scope>
    <source>
        <strain evidence="1 2">NEAU-H7</strain>
    </source>
</reference>
<dbReference type="SUPFAM" id="SSF63829">
    <property type="entry name" value="Calcium-dependent phosphotriesterase"/>
    <property type="match status" value="1"/>
</dbReference>
<name>A0ABS3UWQ1_9ACTN</name>
<dbReference type="EMBL" id="JAGFNS010000033">
    <property type="protein sequence ID" value="MBO3743012.1"/>
    <property type="molecule type" value="Genomic_DNA"/>
</dbReference>
<evidence type="ECO:0000313" key="1">
    <source>
        <dbReference type="EMBL" id="MBO3743012.1"/>
    </source>
</evidence>
<accession>A0ABS3UWQ1</accession>
<dbReference type="Gene3D" id="2.130.10.10">
    <property type="entry name" value="YVTN repeat-like/Quinoprotein amine dehydrogenase"/>
    <property type="match status" value="1"/>
</dbReference>
<dbReference type="InterPro" id="IPR015943">
    <property type="entry name" value="WD40/YVTN_repeat-like_dom_sf"/>
</dbReference>
<organism evidence="1 2">
    <name type="scientific">Actinoplanes flavus</name>
    <dbReference type="NCBI Taxonomy" id="2820290"/>
    <lineage>
        <taxon>Bacteria</taxon>
        <taxon>Bacillati</taxon>
        <taxon>Actinomycetota</taxon>
        <taxon>Actinomycetes</taxon>
        <taxon>Micromonosporales</taxon>
        <taxon>Micromonosporaceae</taxon>
        <taxon>Actinoplanes</taxon>
    </lineage>
</organism>